<dbReference type="OrthoDB" id="3059123at2759"/>
<name>A0A8H8CKG6_PSICU</name>
<protein>
    <submittedName>
        <fullName evidence="1">Uncharacterized protein</fullName>
    </submittedName>
</protein>
<evidence type="ECO:0000313" key="1">
    <source>
        <dbReference type="EMBL" id="KAG5168380.1"/>
    </source>
</evidence>
<reference evidence="1" key="1">
    <citation type="submission" date="2021-02" db="EMBL/GenBank/DDBJ databases">
        <title>Psilocybe cubensis genome.</title>
        <authorList>
            <person name="Mckernan K.J."/>
            <person name="Crawford S."/>
            <person name="Trippe A."/>
            <person name="Kane L.T."/>
            <person name="Mclaughlin S."/>
        </authorList>
    </citation>
    <scope>NUCLEOTIDE SEQUENCE [LARGE SCALE GENOMIC DNA]</scope>
    <source>
        <strain evidence="1">MGC-MH-2018</strain>
    </source>
</reference>
<proteinExistence type="predicted"/>
<dbReference type="AlphaFoldDB" id="A0A8H8CKG6"/>
<comment type="caution">
    <text evidence="1">The sequence shown here is derived from an EMBL/GenBank/DDBJ whole genome shotgun (WGS) entry which is preliminary data.</text>
</comment>
<gene>
    <name evidence="1" type="ORF">JR316_006978</name>
</gene>
<sequence>MPRWLSSIVDFVQWFGVEPSDKHFLQAKSLHAEYTESGQKDFGTLNLSLANFELALCYRRRGEDGLAHPDLEATLSTYASVLWKRYEITKSLFDLYRVIELDEEAKFYGRRRSTLPPGRLTTPILFRSNITSSQQFQKAVQNYEKLTLETDLRKQRCGFLKLGIAFLAWYERNDAGTPSGERIKRLDKALKYFHQALDLGGNEILPNASEAMDADQKDAILRIAVAYYVRYKDRKDPKNLDAAIDYNRKARSALQVDDKNYAYCSFDLAEQLFTLYQRVSGSKEETRTTIRSRSSLDTEKVNGAKCLEEAREVLEDVLTKRESLEEDLVANCDDLLKVVQRHIDGLSVK</sequence>
<dbReference type="EMBL" id="JAFIQS010000006">
    <property type="protein sequence ID" value="KAG5168380.1"/>
    <property type="molecule type" value="Genomic_DNA"/>
</dbReference>
<accession>A0A8H8CKG6</accession>
<organism evidence="1">
    <name type="scientific">Psilocybe cubensis</name>
    <name type="common">Psychedelic mushroom</name>
    <name type="synonym">Stropharia cubensis</name>
    <dbReference type="NCBI Taxonomy" id="181762"/>
    <lineage>
        <taxon>Eukaryota</taxon>
        <taxon>Fungi</taxon>
        <taxon>Dikarya</taxon>
        <taxon>Basidiomycota</taxon>
        <taxon>Agaricomycotina</taxon>
        <taxon>Agaricomycetes</taxon>
        <taxon>Agaricomycetidae</taxon>
        <taxon>Agaricales</taxon>
        <taxon>Agaricineae</taxon>
        <taxon>Strophariaceae</taxon>
        <taxon>Psilocybe</taxon>
    </lineage>
</organism>